<feature type="domain" description="VOC" evidence="1">
    <location>
        <begin position="4"/>
        <end position="124"/>
    </location>
</feature>
<dbReference type="PANTHER" id="PTHR36503:SF1">
    <property type="entry name" value="BLR2520 PROTEIN"/>
    <property type="match status" value="1"/>
</dbReference>
<dbReference type="SUPFAM" id="SSF54593">
    <property type="entry name" value="Glyoxalase/Bleomycin resistance protein/Dihydroxybiphenyl dioxygenase"/>
    <property type="match status" value="1"/>
</dbReference>
<dbReference type="AlphaFoldDB" id="A0A410RKW7"/>
<evidence type="ECO:0000313" key="3">
    <source>
        <dbReference type="Proteomes" id="UP000288758"/>
    </source>
</evidence>
<dbReference type="Gene3D" id="3.30.720.120">
    <property type="match status" value="1"/>
</dbReference>
<dbReference type="Gene3D" id="3.30.720.110">
    <property type="match status" value="1"/>
</dbReference>
<dbReference type="InterPro" id="IPR037523">
    <property type="entry name" value="VOC_core"/>
</dbReference>
<dbReference type="Proteomes" id="UP000288758">
    <property type="component" value="Chromosome"/>
</dbReference>
<dbReference type="InterPro" id="IPR004360">
    <property type="entry name" value="Glyas_Fos-R_dOase_dom"/>
</dbReference>
<protein>
    <submittedName>
        <fullName evidence="2">Glyoxalase family protein</fullName>
    </submittedName>
</protein>
<proteinExistence type="predicted"/>
<evidence type="ECO:0000313" key="2">
    <source>
        <dbReference type="EMBL" id="QAT82438.1"/>
    </source>
</evidence>
<reference evidence="2 3" key="1">
    <citation type="submission" date="2018-12" db="EMBL/GenBank/DDBJ databases">
        <title>Complete Genome Sequence of the Corallopyronin A producing Myxobacterium Corallococcus coralloides B035.</title>
        <authorList>
            <person name="Bouhired S.M."/>
            <person name="Rupp O."/>
            <person name="Blom J."/>
            <person name="Schaeberle T.F."/>
            <person name="Kehraus S."/>
            <person name="Schiefer A."/>
            <person name="Pfarr K."/>
            <person name="Goesmann A."/>
            <person name="Hoerauf A."/>
            <person name="Koenig G.M."/>
        </authorList>
    </citation>
    <scope>NUCLEOTIDE SEQUENCE [LARGE SCALE GENOMIC DNA]</scope>
    <source>
        <strain evidence="2 3">B035</strain>
    </source>
</reference>
<evidence type="ECO:0000259" key="1">
    <source>
        <dbReference type="PROSITE" id="PS51819"/>
    </source>
</evidence>
<accession>A0A410RKW7</accession>
<dbReference type="PANTHER" id="PTHR36503">
    <property type="entry name" value="BLR2520 PROTEIN"/>
    <property type="match status" value="1"/>
</dbReference>
<organism evidence="2 3">
    <name type="scientific">Corallococcus coralloides</name>
    <name type="common">Myxococcus coralloides</name>
    <dbReference type="NCBI Taxonomy" id="184914"/>
    <lineage>
        <taxon>Bacteria</taxon>
        <taxon>Pseudomonadati</taxon>
        <taxon>Myxococcota</taxon>
        <taxon>Myxococcia</taxon>
        <taxon>Myxococcales</taxon>
        <taxon>Cystobacterineae</taxon>
        <taxon>Myxococcaceae</taxon>
        <taxon>Corallococcus</taxon>
    </lineage>
</organism>
<dbReference type="RefSeq" id="WP_128794774.1">
    <property type="nucleotide sequence ID" value="NZ_CP034669.1"/>
</dbReference>
<dbReference type="Pfam" id="PF00903">
    <property type="entry name" value="Glyoxalase"/>
    <property type="match status" value="1"/>
</dbReference>
<sequence length="135" mass="14775">MRVTASAVSLNVDDVEASASFLKRHFGFTEAMAADGFVSLSRPDVGFNVIYLRTGLKSLKPESLKTRRADGLIVAFVVDDIDAEYTRIQAEGVKILTPIETEAWGERYFQVADANGVIIQLVQWMHTPGQAEGVA</sequence>
<dbReference type="InterPro" id="IPR029068">
    <property type="entry name" value="Glyas_Bleomycin-R_OHBP_Dase"/>
</dbReference>
<gene>
    <name evidence="2" type="ORF">EJ065_0833</name>
</gene>
<dbReference type="EMBL" id="CP034669">
    <property type="protein sequence ID" value="QAT82438.1"/>
    <property type="molecule type" value="Genomic_DNA"/>
</dbReference>
<dbReference type="PROSITE" id="PS51819">
    <property type="entry name" value="VOC"/>
    <property type="match status" value="1"/>
</dbReference>
<name>A0A410RKW7_CORCK</name>